<keyword evidence="6" id="KW-0804">Transcription</keyword>
<dbReference type="GO" id="GO:0032991">
    <property type="term" value="C:protein-containing complex"/>
    <property type="evidence" value="ECO:0007669"/>
    <property type="project" value="UniProtKB-ARBA"/>
</dbReference>
<evidence type="ECO:0000256" key="4">
    <source>
        <dbReference type="ARBA" id="ARBA00022553"/>
    </source>
</evidence>
<dbReference type="InterPro" id="IPR000949">
    <property type="entry name" value="ELM2_dom"/>
</dbReference>
<dbReference type="Ensembl" id="ENSAOCT00000050429.1">
    <property type="protein sequence ID" value="ENSAOCP00000076289.1"/>
    <property type="gene ID" value="ENSAOCG00000024723.2"/>
</dbReference>
<feature type="compositionally biased region" description="Low complexity" evidence="8">
    <location>
        <begin position="398"/>
        <end position="417"/>
    </location>
</feature>
<feature type="domain" description="SANT" evidence="11">
    <location>
        <begin position="312"/>
        <end position="364"/>
    </location>
</feature>
<feature type="compositionally biased region" description="Polar residues" evidence="8">
    <location>
        <begin position="472"/>
        <end position="484"/>
    </location>
</feature>
<dbReference type="AlphaFoldDB" id="A0AAQ6AG97"/>
<evidence type="ECO:0000256" key="2">
    <source>
        <dbReference type="ARBA" id="ARBA00017452"/>
    </source>
</evidence>
<proteinExistence type="predicted"/>
<dbReference type="PANTHER" id="PTHR10865">
    <property type="entry name" value="METASTASIS-ASSOCIATED PROTEIN AND MESODERM INDUCTION EARLY RESPONSE PROTEIN"/>
    <property type="match status" value="1"/>
</dbReference>
<evidence type="ECO:0000256" key="1">
    <source>
        <dbReference type="ARBA" id="ARBA00004123"/>
    </source>
</evidence>
<keyword evidence="9" id="KW-0732">Signal</keyword>
<sequence length="534" mass="60112">MRCWHLKLFFNFIYAPLFCVFFQPSLGNASPGGSAGSDDHDFDPSADMLVHDFDDERTLEEEEMLEAADETNANEIEDLAREGEMPIHELLSLYGYGGRSPADEDEEEEEEPEEEEDDEEEDEEEDLDNDESSRSTGELKRNEGEDVKNSSGQAGEAQSTSEGRTRSVRSLGTAELIRPQKLKYFESNNDAEEESDEDEDYVPSEDWKKEIMVGSMYQAETPVGLCKYKDNEKVYENDDQLLWNPECLPEGKVVEFLTEASRRTGDEKGVDAIPEGSHIKDNEQALYELVKCDFDTEEALRRLRFNVKAAREELSVWTEEECRNFEQGLKAYGKDFHLIQANKVRTRSVGECVAFYYMWKKSERYDFFAQQTRLGKRKYNLHPGVTDYMDRLLDETESAASSRAASPPPTTSSSSTSHSEREDSSSQNGIASHNSTHPVDGAPLPPANQVKLEGVQSNGPSHPLAEAPPLVSDNNSNGCSQPTAPSHDRNGSLEPLLDHRDTVAMAHDRPAKRCRTEAEPLGQSEMEPSRMQEN</sequence>
<dbReference type="GeneTree" id="ENSGT01030000234573"/>
<dbReference type="InterPro" id="IPR017884">
    <property type="entry name" value="SANT_dom"/>
</dbReference>
<dbReference type="SUPFAM" id="SSF46689">
    <property type="entry name" value="Homeodomain-like"/>
    <property type="match status" value="1"/>
</dbReference>
<dbReference type="FunFam" id="1.10.10.60:FF:000025">
    <property type="entry name" value="Mesoderm induction early response 1, transcriptional regulator"/>
    <property type="match status" value="1"/>
</dbReference>
<feature type="chain" id="PRO_5043490479" description="Mesoderm induction early response protein 1" evidence="9">
    <location>
        <begin position="28"/>
        <end position="534"/>
    </location>
</feature>
<dbReference type="GO" id="GO:0042826">
    <property type="term" value="F:histone deacetylase binding"/>
    <property type="evidence" value="ECO:0007669"/>
    <property type="project" value="TreeGrafter"/>
</dbReference>
<dbReference type="InterPro" id="IPR040138">
    <property type="entry name" value="MIER/MTA"/>
</dbReference>
<dbReference type="Pfam" id="PF19426">
    <property type="entry name" value="MIER1_3_C"/>
    <property type="match status" value="1"/>
</dbReference>
<feature type="compositionally biased region" description="Acidic residues" evidence="8">
    <location>
        <begin position="189"/>
        <end position="202"/>
    </location>
</feature>
<dbReference type="InterPro" id="IPR001005">
    <property type="entry name" value="SANT/Myb"/>
</dbReference>
<dbReference type="InterPro" id="IPR009057">
    <property type="entry name" value="Homeodomain-like_sf"/>
</dbReference>
<dbReference type="Pfam" id="PF01448">
    <property type="entry name" value="ELM2"/>
    <property type="match status" value="1"/>
</dbReference>
<feature type="signal peptide" evidence="9">
    <location>
        <begin position="1"/>
        <end position="27"/>
    </location>
</feature>
<dbReference type="Gene3D" id="1.10.10.60">
    <property type="entry name" value="Homeodomain-like"/>
    <property type="match status" value="1"/>
</dbReference>
<feature type="compositionally biased region" description="Acidic residues" evidence="8">
    <location>
        <begin position="103"/>
        <end position="130"/>
    </location>
</feature>
<dbReference type="GO" id="GO:0003714">
    <property type="term" value="F:transcription corepressor activity"/>
    <property type="evidence" value="ECO:0007669"/>
    <property type="project" value="TreeGrafter"/>
</dbReference>
<comment type="subcellular location">
    <subcellularLocation>
        <location evidence="1">Nucleus</location>
    </subcellularLocation>
</comment>
<evidence type="ECO:0000256" key="3">
    <source>
        <dbReference type="ARBA" id="ARBA00022491"/>
    </source>
</evidence>
<protein>
    <recommendedName>
        <fullName evidence="2">Mesoderm induction early response protein 1</fullName>
    </recommendedName>
</protein>
<dbReference type="PANTHER" id="PTHR10865:SF24">
    <property type="entry name" value="MESODERM INDUCTION EARLY RESPONSE PROTEIN 1"/>
    <property type="match status" value="1"/>
</dbReference>
<keyword evidence="3" id="KW-0678">Repressor</keyword>
<evidence type="ECO:0000313" key="12">
    <source>
        <dbReference type="Ensembl" id="ENSAOCP00000076289.1"/>
    </source>
</evidence>
<feature type="region of interest" description="Disordered" evidence="8">
    <location>
        <begin position="94"/>
        <end position="202"/>
    </location>
</feature>
<dbReference type="SMART" id="SM01189">
    <property type="entry name" value="ELM2"/>
    <property type="match status" value="1"/>
</dbReference>
<accession>A0AAQ6AG97</accession>
<dbReference type="CDD" id="cd11661">
    <property type="entry name" value="SANT_MTA3_like"/>
    <property type="match status" value="1"/>
</dbReference>
<dbReference type="Pfam" id="PF00249">
    <property type="entry name" value="Myb_DNA-binding"/>
    <property type="match status" value="1"/>
</dbReference>
<feature type="compositionally biased region" description="Polar residues" evidence="8">
    <location>
        <begin position="149"/>
        <end position="162"/>
    </location>
</feature>
<keyword evidence="7" id="KW-0539">Nucleus</keyword>
<name>A0AAQ6AG97_AMPOC</name>
<dbReference type="InterPro" id="IPR045787">
    <property type="entry name" value="MIER1/3_C"/>
</dbReference>
<feature type="compositionally biased region" description="Polar residues" evidence="8">
    <location>
        <begin position="427"/>
        <end position="437"/>
    </location>
</feature>
<dbReference type="SMART" id="SM00717">
    <property type="entry name" value="SANT"/>
    <property type="match status" value="1"/>
</dbReference>
<dbReference type="Proteomes" id="UP001501940">
    <property type="component" value="Chromosome 10"/>
</dbReference>
<keyword evidence="5" id="KW-0805">Transcription regulation</keyword>
<evidence type="ECO:0000259" key="10">
    <source>
        <dbReference type="PROSITE" id="PS51156"/>
    </source>
</evidence>
<organism evidence="12 13">
    <name type="scientific">Amphiprion ocellaris</name>
    <name type="common">Clown anemonefish</name>
    <dbReference type="NCBI Taxonomy" id="80972"/>
    <lineage>
        <taxon>Eukaryota</taxon>
        <taxon>Metazoa</taxon>
        <taxon>Chordata</taxon>
        <taxon>Craniata</taxon>
        <taxon>Vertebrata</taxon>
        <taxon>Euteleostomi</taxon>
        <taxon>Actinopterygii</taxon>
        <taxon>Neopterygii</taxon>
        <taxon>Teleostei</taxon>
        <taxon>Neoteleostei</taxon>
        <taxon>Acanthomorphata</taxon>
        <taxon>Ovalentaria</taxon>
        <taxon>Pomacentridae</taxon>
        <taxon>Amphiprion</taxon>
    </lineage>
</organism>
<dbReference type="FunFam" id="4.10.1240.50:FF:000005">
    <property type="entry name" value="Mesoderm induction early response protein 3"/>
    <property type="match status" value="1"/>
</dbReference>
<dbReference type="GO" id="GO:0005654">
    <property type="term" value="C:nucleoplasm"/>
    <property type="evidence" value="ECO:0007669"/>
    <property type="project" value="UniProtKB-ARBA"/>
</dbReference>
<feature type="compositionally biased region" description="Basic and acidic residues" evidence="8">
    <location>
        <begin position="486"/>
        <end position="518"/>
    </location>
</feature>
<keyword evidence="13" id="KW-1185">Reference proteome</keyword>
<reference evidence="12" key="3">
    <citation type="submission" date="2025-09" db="UniProtKB">
        <authorList>
            <consortium name="Ensembl"/>
        </authorList>
    </citation>
    <scope>IDENTIFICATION</scope>
</reference>
<reference evidence="12 13" key="1">
    <citation type="submission" date="2022-01" db="EMBL/GenBank/DDBJ databases">
        <title>A chromosome-scale genome assembly of the false clownfish, Amphiprion ocellaris.</title>
        <authorList>
            <person name="Ryu T."/>
        </authorList>
    </citation>
    <scope>NUCLEOTIDE SEQUENCE [LARGE SCALE GENOMIC DNA]</scope>
</reference>
<feature type="compositionally biased region" description="Basic and acidic residues" evidence="8">
    <location>
        <begin position="131"/>
        <end position="148"/>
    </location>
</feature>
<dbReference type="PROSITE" id="PS51293">
    <property type="entry name" value="SANT"/>
    <property type="match status" value="1"/>
</dbReference>
<evidence type="ECO:0000259" key="11">
    <source>
        <dbReference type="PROSITE" id="PS51293"/>
    </source>
</evidence>
<evidence type="ECO:0000256" key="9">
    <source>
        <dbReference type="SAM" id="SignalP"/>
    </source>
</evidence>
<evidence type="ECO:0000256" key="5">
    <source>
        <dbReference type="ARBA" id="ARBA00023015"/>
    </source>
</evidence>
<evidence type="ECO:0000256" key="8">
    <source>
        <dbReference type="SAM" id="MobiDB-lite"/>
    </source>
</evidence>
<evidence type="ECO:0000256" key="6">
    <source>
        <dbReference type="ARBA" id="ARBA00023163"/>
    </source>
</evidence>
<evidence type="ECO:0000256" key="7">
    <source>
        <dbReference type="ARBA" id="ARBA00023242"/>
    </source>
</evidence>
<dbReference type="GO" id="GO:0000122">
    <property type="term" value="P:negative regulation of transcription by RNA polymerase II"/>
    <property type="evidence" value="ECO:0007669"/>
    <property type="project" value="TreeGrafter"/>
</dbReference>
<reference evidence="12" key="2">
    <citation type="submission" date="2025-08" db="UniProtKB">
        <authorList>
            <consortium name="Ensembl"/>
        </authorList>
    </citation>
    <scope>IDENTIFICATION</scope>
</reference>
<keyword evidence="4" id="KW-0597">Phosphoprotein</keyword>
<evidence type="ECO:0000313" key="13">
    <source>
        <dbReference type="Proteomes" id="UP001501940"/>
    </source>
</evidence>
<feature type="domain" description="ELM2" evidence="10">
    <location>
        <begin position="209"/>
        <end position="307"/>
    </location>
</feature>
<dbReference type="PROSITE" id="PS51156">
    <property type="entry name" value="ELM2"/>
    <property type="match status" value="1"/>
</dbReference>
<feature type="region of interest" description="Disordered" evidence="8">
    <location>
        <begin position="396"/>
        <end position="534"/>
    </location>
</feature>